<evidence type="ECO:0000313" key="4">
    <source>
        <dbReference type="Proteomes" id="UP001524460"/>
    </source>
</evidence>
<sequence length="210" mass="22756">MSSNFKLAATTAVLLTTLSFTATAGSTRYFADVTPKNYATETNLEWDFEALIRHEDDGEKRLIIEIGGLNVNDQYNQKSNGALVDLVDQASCETIDDEGVNVTFCDLNTPFVIKVFAEGSMFKYLAEEAAWEETSEDTDANRCGGAGIVLRTDKGDSVPDVQPGDKVVISLKKAKTAKVGVGFFSEEEPVPTGTAPDGCPIEPIELEEEE</sequence>
<feature type="signal peptide" evidence="2">
    <location>
        <begin position="1"/>
        <end position="24"/>
    </location>
</feature>
<dbReference type="RefSeq" id="WP_255042349.1">
    <property type="nucleotide sequence ID" value="NZ_JANEYT010000019.1"/>
</dbReference>
<proteinExistence type="predicted"/>
<name>A0ABT1N144_9GAMM</name>
<evidence type="ECO:0000313" key="3">
    <source>
        <dbReference type="EMBL" id="MCQ1058455.1"/>
    </source>
</evidence>
<reference evidence="3 4" key="1">
    <citation type="submission" date="2022-07" db="EMBL/GenBank/DDBJ databases">
        <title>Photobacterium pectinilyticum sp. nov., a marine bacterium isolated from surface seawater of Qingdao offshore.</title>
        <authorList>
            <person name="Wang X."/>
        </authorList>
    </citation>
    <scope>NUCLEOTIDE SEQUENCE [LARGE SCALE GENOMIC DNA]</scope>
    <source>
        <strain evidence="3 4">ZSDE20</strain>
    </source>
</reference>
<keyword evidence="4" id="KW-1185">Reference proteome</keyword>
<comment type="caution">
    <text evidence="3">The sequence shown here is derived from an EMBL/GenBank/DDBJ whole genome shotgun (WGS) entry which is preliminary data.</text>
</comment>
<feature type="region of interest" description="Disordered" evidence="1">
    <location>
        <begin position="186"/>
        <end position="210"/>
    </location>
</feature>
<evidence type="ECO:0000256" key="1">
    <source>
        <dbReference type="SAM" id="MobiDB-lite"/>
    </source>
</evidence>
<organism evidence="3 4">
    <name type="scientific">Photobacterium pectinilyticum</name>
    <dbReference type="NCBI Taxonomy" id="2906793"/>
    <lineage>
        <taxon>Bacteria</taxon>
        <taxon>Pseudomonadati</taxon>
        <taxon>Pseudomonadota</taxon>
        <taxon>Gammaproteobacteria</taxon>
        <taxon>Vibrionales</taxon>
        <taxon>Vibrionaceae</taxon>
        <taxon>Photobacterium</taxon>
    </lineage>
</organism>
<accession>A0ABT1N144</accession>
<protein>
    <submittedName>
        <fullName evidence="3">Uncharacterized protein</fullName>
    </submittedName>
</protein>
<dbReference type="EMBL" id="JANEYT010000019">
    <property type="protein sequence ID" value="MCQ1058455.1"/>
    <property type="molecule type" value="Genomic_DNA"/>
</dbReference>
<evidence type="ECO:0000256" key="2">
    <source>
        <dbReference type="SAM" id="SignalP"/>
    </source>
</evidence>
<feature type="chain" id="PRO_5046388484" evidence="2">
    <location>
        <begin position="25"/>
        <end position="210"/>
    </location>
</feature>
<keyword evidence="2" id="KW-0732">Signal</keyword>
<dbReference type="Proteomes" id="UP001524460">
    <property type="component" value="Unassembled WGS sequence"/>
</dbReference>
<gene>
    <name evidence="3" type="ORF">NHN17_10325</name>
</gene>